<name>A0A6A4H5A1_9AGAR</name>
<dbReference type="Proteomes" id="UP000799118">
    <property type="component" value="Unassembled WGS sequence"/>
</dbReference>
<organism evidence="1 2">
    <name type="scientific">Gymnopus androsaceus JB14</name>
    <dbReference type="NCBI Taxonomy" id="1447944"/>
    <lineage>
        <taxon>Eukaryota</taxon>
        <taxon>Fungi</taxon>
        <taxon>Dikarya</taxon>
        <taxon>Basidiomycota</taxon>
        <taxon>Agaricomycotina</taxon>
        <taxon>Agaricomycetes</taxon>
        <taxon>Agaricomycetidae</taxon>
        <taxon>Agaricales</taxon>
        <taxon>Marasmiineae</taxon>
        <taxon>Omphalotaceae</taxon>
        <taxon>Gymnopus</taxon>
    </lineage>
</organism>
<dbReference type="EMBL" id="ML769585">
    <property type="protein sequence ID" value="KAE9392903.1"/>
    <property type="molecule type" value="Genomic_DNA"/>
</dbReference>
<keyword evidence="2" id="KW-1185">Reference proteome</keyword>
<dbReference type="OrthoDB" id="1470350at2759"/>
<dbReference type="AlphaFoldDB" id="A0A6A4H5A1"/>
<proteinExistence type="predicted"/>
<evidence type="ECO:0000313" key="1">
    <source>
        <dbReference type="EMBL" id="KAE9392903.1"/>
    </source>
</evidence>
<gene>
    <name evidence="1" type="ORF">BT96DRAFT_944305</name>
</gene>
<reference evidence="1" key="1">
    <citation type="journal article" date="2019" name="Environ. Microbiol.">
        <title>Fungal ecological strategies reflected in gene transcription - a case study of two litter decomposers.</title>
        <authorList>
            <person name="Barbi F."/>
            <person name="Kohler A."/>
            <person name="Barry K."/>
            <person name="Baskaran P."/>
            <person name="Daum C."/>
            <person name="Fauchery L."/>
            <person name="Ihrmark K."/>
            <person name="Kuo A."/>
            <person name="LaButti K."/>
            <person name="Lipzen A."/>
            <person name="Morin E."/>
            <person name="Grigoriev I.V."/>
            <person name="Henrissat B."/>
            <person name="Lindahl B."/>
            <person name="Martin F."/>
        </authorList>
    </citation>
    <scope>NUCLEOTIDE SEQUENCE</scope>
    <source>
        <strain evidence="1">JB14</strain>
    </source>
</reference>
<sequence length="274" mass="30908">MATTSDLTNLNNQKWPIVSPTIQKAVQKIFTIPKNIMQHNINEVPEDAELELPPESANIAVDEWAAKPVAHSQSGCVLQPSVWYQKDWVYTVDSNGNEDEKQKGKGKGKEYLGISYASDVQNFKPMHVIQEKLQQEIIKGKSQNNGQNFSYEELVALPYLDSVSLTSAQVSNTSLNQQHKWYGMIVLKCYASTGEGIVKGSTKYLYLSVVQCILNSKFGNNIQNGYENGTVNDMTDANDNTKTILIKTNQQYGWVWSSNQLQQSRLQRYERTNS</sequence>
<evidence type="ECO:0000313" key="2">
    <source>
        <dbReference type="Proteomes" id="UP000799118"/>
    </source>
</evidence>
<protein>
    <submittedName>
        <fullName evidence="1">Uncharacterized protein</fullName>
    </submittedName>
</protein>
<accession>A0A6A4H5A1</accession>